<evidence type="ECO:0000313" key="3">
    <source>
        <dbReference type="Proteomes" id="UP000318103"/>
    </source>
</evidence>
<dbReference type="EMBL" id="VFNX01000004">
    <property type="protein sequence ID" value="TQK79748.1"/>
    <property type="molecule type" value="Genomic_DNA"/>
</dbReference>
<evidence type="ECO:0000313" key="2">
    <source>
        <dbReference type="EMBL" id="TQK79748.1"/>
    </source>
</evidence>
<protein>
    <submittedName>
        <fullName evidence="2">Uncharacterized protein</fullName>
    </submittedName>
</protein>
<dbReference type="AlphaFoldDB" id="A0A542SYX2"/>
<organism evidence="2 3">
    <name type="scientific">Streptomyces puniciscabiei</name>
    <dbReference type="NCBI Taxonomy" id="164348"/>
    <lineage>
        <taxon>Bacteria</taxon>
        <taxon>Bacillati</taxon>
        <taxon>Actinomycetota</taxon>
        <taxon>Actinomycetes</taxon>
        <taxon>Kitasatosporales</taxon>
        <taxon>Streptomycetaceae</taxon>
        <taxon>Streptomyces</taxon>
    </lineage>
</organism>
<proteinExistence type="predicted"/>
<reference evidence="2 3" key="1">
    <citation type="submission" date="2019-06" db="EMBL/GenBank/DDBJ databases">
        <title>Sequencing the genomes of 1000 actinobacteria strains.</title>
        <authorList>
            <person name="Klenk H.-P."/>
        </authorList>
    </citation>
    <scope>NUCLEOTIDE SEQUENCE [LARGE SCALE GENOMIC DNA]</scope>
    <source>
        <strain evidence="2 3">DSM 41929</strain>
    </source>
</reference>
<feature type="region of interest" description="Disordered" evidence="1">
    <location>
        <begin position="1"/>
        <end position="33"/>
    </location>
</feature>
<comment type="caution">
    <text evidence="2">The sequence shown here is derived from an EMBL/GenBank/DDBJ whole genome shotgun (WGS) entry which is preliminary data.</text>
</comment>
<keyword evidence="3" id="KW-1185">Reference proteome</keyword>
<name>A0A542SYX2_9ACTN</name>
<dbReference type="Proteomes" id="UP000318103">
    <property type="component" value="Unassembled WGS sequence"/>
</dbReference>
<gene>
    <name evidence="2" type="ORF">FB563_7598</name>
</gene>
<evidence type="ECO:0000256" key="1">
    <source>
        <dbReference type="SAM" id="MobiDB-lite"/>
    </source>
</evidence>
<accession>A0A542SYX2</accession>
<sequence>MHPIAPAAPVTAPSADPSWTRTRPKAGSQEQAD</sequence>